<feature type="region of interest" description="Disordered" evidence="1">
    <location>
        <begin position="1"/>
        <end position="20"/>
    </location>
</feature>
<evidence type="ECO:0000256" key="2">
    <source>
        <dbReference type="SAM" id="Phobius"/>
    </source>
</evidence>
<feature type="compositionally biased region" description="Low complexity" evidence="1">
    <location>
        <begin position="476"/>
        <end position="494"/>
    </location>
</feature>
<organism evidence="3 4">
    <name type="scientific">Geodermatophilus siccatus</name>
    <dbReference type="NCBI Taxonomy" id="1137991"/>
    <lineage>
        <taxon>Bacteria</taxon>
        <taxon>Bacillati</taxon>
        <taxon>Actinomycetota</taxon>
        <taxon>Actinomycetes</taxon>
        <taxon>Geodermatophilales</taxon>
        <taxon>Geodermatophilaceae</taxon>
        <taxon>Geodermatophilus</taxon>
    </lineage>
</organism>
<feature type="compositionally biased region" description="Low complexity" evidence="1">
    <location>
        <begin position="529"/>
        <end position="545"/>
    </location>
</feature>
<feature type="transmembrane region" description="Helical" evidence="2">
    <location>
        <begin position="424"/>
        <end position="444"/>
    </location>
</feature>
<evidence type="ECO:0000256" key="1">
    <source>
        <dbReference type="SAM" id="MobiDB-lite"/>
    </source>
</evidence>
<feature type="transmembrane region" description="Helical" evidence="2">
    <location>
        <begin position="224"/>
        <end position="242"/>
    </location>
</feature>
<dbReference type="Proteomes" id="UP000198680">
    <property type="component" value="Unassembled WGS sequence"/>
</dbReference>
<accession>A0A1G9LDZ2</accession>
<evidence type="ECO:0000313" key="4">
    <source>
        <dbReference type="Proteomes" id="UP000198680"/>
    </source>
</evidence>
<feature type="transmembrane region" description="Helical" evidence="2">
    <location>
        <begin position="178"/>
        <end position="195"/>
    </location>
</feature>
<dbReference type="STRING" id="1137991.SAMN05660642_00388"/>
<dbReference type="AlphaFoldDB" id="A0A1G9LDZ2"/>
<feature type="transmembrane region" description="Helical" evidence="2">
    <location>
        <begin position="156"/>
        <end position="171"/>
    </location>
</feature>
<protein>
    <recommendedName>
        <fullName evidence="5">Dolichyl-phosphate-mannose-protein mannosyltransferase</fullName>
    </recommendedName>
</protein>
<keyword evidence="2" id="KW-0812">Transmembrane</keyword>
<feature type="region of interest" description="Disordered" evidence="1">
    <location>
        <begin position="476"/>
        <end position="545"/>
    </location>
</feature>
<evidence type="ECO:0000313" key="3">
    <source>
        <dbReference type="EMBL" id="SDL60161.1"/>
    </source>
</evidence>
<gene>
    <name evidence="3" type="ORF">SAMN05660642_00388</name>
</gene>
<feature type="transmembrane region" description="Helical" evidence="2">
    <location>
        <begin position="35"/>
        <end position="55"/>
    </location>
</feature>
<feature type="transmembrane region" description="Helical" evidence="2">
    <location>
        <begin position="450"/>
        <end position="467"/>
    </location>
</feature>
<proteinExistence type="predicted"/>
<feature type="transmembrane region" description="Helical" evidence="2">
    <location>
        <begin position="129"/>
        <end position="150"/>
    </location>
</feature>
<dbReference type="OrthoDB" id="8914130at2"/>
<feature type="transmembrane region" description="Helical" evidence="2">
    <location>
        <begin position="89"/>
        <end position="122"/>
    </location>
</feature>
<reference evidence="4" key="1">
    <citation type="submission" date="2016-10" db="EMBL/GenBank/DDBJ databases">
        <authorList>
            <person name="Varghese N."/>
            <person name="Submissions S."/>
        </authorList>
    </citation>
    <scope>NUCLEOTIDE SEQUENCE [LARGE SCALE GENOMIC DNA]</scope>
    <source>
        <strain evidence="4">DSM 45419</strain>
    </source>
</reference>
<name>A0A1G9LDZ2_9ACTN</name>
<dbReference type="RefSeq" id="WP_091213035.1">
    <property type="nucleotide sequence ID" value="NZ_FNHE01000001.1"/>
</dbReference>
<feature type="transmembrane region" description="Helical" evidence="2">
    <location>
        <begin position="201"/>
        <end position="217"/>
    </location>
</feature>
<feature type="transmembrane region" description="Helical" evidence="2">
    <location>
        <begin position="392"/>
        <end position="412"/>
    </location>
</feature>
<evidence type="ECO:0008006" key="5">
    <source>
        <dbReference type="Google" id="ProtNLM"/>
    </source>
</evidence>
<sequence>MANTTTATDPAPGQASDRRRAVRARVERSWPARHWTPTLVVLGVVLLVGNVLPLHPGFMSFDSIMQLGQALDPSTLADWHPPVMTALWWLLMALTGGSVGSMLVAQLGLLWAGLTLLAVYVFRRSGRRLLSLLPLLLGVLPHVASTSAVIWKDGQLAFALLGAVVLLLVVRRGVERPWLRWTAVAVAVLLLAYAGAVRYNALPAIIPLLFLLTWPGARRARRYRVALAGAAVVGALVATPVIDAVRPVQETHPAASVMLDDVLHLYSLDELRAADVAPPLRDYLVTLATTCPPETRDVNYTWRCANTTGTIPAVFLTHADELQGLYLRGIAEHPLDYAAFRLRVFGEFLHTPPDEVFVTWSTIGANPYGLAFDPNPASRALETYVGATARDFGFVFMPWAWLLAALVVLGLGWRRRASAEHAGVVLALAASSVLYVVTYLPMVIGYDYRYVYWPAIAVSVAVVLLLLDRRTAAAGADPGPAVAAEPEVAGEPPVTDATAPLDLRPVAEPASPPRAHSAWAGQGPGPTLAPARVAPARPSSPGSTS</sequence>
<dbReference type="EMBL" id="FNHE01000001">
    <property type="protein sequence ID" value="SDL60161.1"/>
    <property type="molecule type" value="Genomic_DNA"/>
</dbReference>
<keyword evidence="2" id="KW-0472">Membrane</keyword>
<keyword evidence="2" id="KW-1133">Transmembrane helix</keyword>
<keyword evidence="4" id="KW-1185">Reference proteome</keyword>